<keyword evidence="2" id="KW-1185">Reference proteome</keyword>
<dbReference type="EMBL" id="PKPP01000432">
    <property type="protein sequence ID" value="PWA92839.1"/>
    <property type="molecule type" value="Genomic_DNA"/>
</dbReference>
<evidence type="ECO:0000313" key="2">
    <source>
        <dbReference type="Proteomes" id="UP000245207"/>
    </source>
</evidence>
<dbReference type="Proteomes" id="UP000245207">
    <property type="component" value="Unassembled WGS sequence"/>
</dbReference>
<protein>
    <submittedName>
        <fullName evidence="1">Ulp1 protease family, C-terminal catalytic domain-containing protein</fullName>
    </submittedName>
</protein>
<dbReference type="GO" id="GO:0006508">
    <property type="term" value="P:proteolysis"/>
    <property type="evidence" value="ECO:0007669"/>
    <property type="project" value="UniProtKB-KW"/>
</dbReference>
<name>A0A2U1Q4B0_ARTAN</name>
<sequence>MRVSVLKVLNRQKELELPVPDEDIPNLGGTCGGFIQWPIGAIACFSGLPNTPTTSAAAKSTLPNNVQGPSTECSALTIVPTSTKASKKRKKILKAPVEQSKAEKEKADIRKQLNALKEDIDGRSDAVKKGYYRWMAHEDCAMPQFVSFKKEIFRDADDFTLPINPRDIIELLTGEQLTTNILTLFSRSLYLLKAASSNQNNKTGFLNSEVITADTRMDTDTEVVIYLTEALNCEILGYDFFVAPYLQSGHHALLIICPKHGKGFILDSYKWKEKRTKKDYYLVKHVEWSLYLLKAASSNQNNKTGYLNPEVITADTRMDTDTEVVIYLTEALNCEISGYDFFVAPYLQSGHHALLIICPKHGKGFILDSYKWKEKRTKKDYYLVKHVERVVGQLSWDFPVVNKQEETWECGFYVMKWVLEFVLKYPHDDFPNTLPWGDKRSLSMGE</sequence>
<keyword evidence="1" id="KW-0645">Protease</keyword>
<comment type="caution">
    <text evidence="1">The sequence shown here is derived from an EMBL/GenBank/DDBJ whole genome shotgun (WGS) entry which is preliminary data.</text>
</comment>
<dbReference type="SUPFAM" id="SSF54001">
    <property type="entry name" value="Cysteine proteinases"/>
    <property type="match status" value="2"/>
</dbReference>
<proteinExistence type="predicted"/>
<dbReference type="GO" id="GO:0008233">
    <property type="term" value="F:peptidase activity"/>
    <property type="evidence" value="ECO:0007669"/>
    <property type="project" value="UniProtKB-KW"/>
</dbReference>
<dbReference type="AlphaFoldDB" id="A0A2U1Q4B0"/>
<dbReference type="InterPro" id="IPR038765">
    <property type="entry name" value="Papain-like_cys_pep_sf"/>
</dbReference>
<dbReference type="Gene3D" id="3.40.395.10">
    <property type="entry name" value="Adenoviral Proteinase, Chain A"/>
    <property type="match status" value="1"/>
</dbReference>
<accession>A0A2U1Q4B0</accession>
<dbReference type="PANTHER" id="PTHR33018:SF34">
    <property type="entry name" value="OS02G0472350 PROTEIN"/>
    <property type="match status" value="1"/>
</dbReference>
<evidence type="ECO:0000313" key="1">
    <source>
        <dbReference type="EMBL" id="PWA92839.1"/>
    </source>
</evidence>
<gene>
    <name evidence="1" type="ORF">CTI12_AA077510</name>
</gene>
<keyword evidence="1" id="KW-0378">Hydrolase</keyword>
<reference evidence="1 2" key="1">
    <citation type="journal article" date="2018" name="Mol. Plant">
        <title>The genome of Artemisia annua provides insight into the evolution of Asteraceae family and artemisinin biosynthesis.</title>
        <authorList>
            <person name="Shen Q."/>
            <person name="Zhang L."/>
            <person name="Liao Z."/>
            <person name="Wang S."/>
            <person name="Yan T."/>
            <person name="Shi P."/>
            <person name="Liu M."/>
            <person name="Fu X."/>
            <person name="Pan Q."/>
            <person name="Wang Y."/>
            <person name="Lv Z."/>
            <person name="Lu X."/>
            <person name="Zhang F."/>
            <person name="Jiang W."/>
            <person name="Ma Y."/>
            <person name="Chen M."/>
            <person name="Hao X."/>
            <person name="Li L."/>
            <person name="Tang Y."/>
            <person name="Lv G."/>
            <person name="Zhou Y."/>
            <person name="Sun X."/>
            <person name="Brodelius P.E."/>
            <person name="Rose J.K.C."/>
            <person name="Tang K."/>
        </authorList>
    </citation>
    <scope>NUCLEOTIDE SEQUENCE [LARGE SCALE GENOMIC DNA]</scope>
    <source>
        <strain evidence="2">cv. Huhao1</strain>
        <tissue evidence="1">Leaf</tissue>
    </source>
</reference>
<organism evidence="1 2">
    <name type="scientific">Artemisia annua</name>
    <name type="common">Sweet wormwood</name>
    <dbReference type="NCBI Taxonomy" id="35608"/>
    <lineage>
        <taxon>Eukaryota</taxon>
        <taxon>Viridiplantae</taxon>
        <taxon>Streptophyta</taxon>
        <taxon>Embryophyta</taxon>
        <taxon>Tracheophyta</taxon>
        <taxon>Spermatophyta</taxon>
        <taxon>Magnoliopsida</taxon>
        <taxon>eudicotyledons</taxon>
        <taxon>Gunneridae</taxon>
        <taxon>Pentapetalae</taxon>
        <taxon>asterids</taxon>
        <taxon>campanulids</taxon>
        <taxon>Asterales</taxon>
        <taxon>Asteraceae</taxon>
        <taxon>Asteroideae</taxon>
        <taxon>Anthemideae</taxon>
        <taxon>Artemisiinae</taxon>
        <taxon>Artemisia</taxon>
    </lineage>
</organism>
<dbReference type="PANTHER" id="PTHR33018">
    <property type="entry name" value="OS10G0338966 PROTEIN-RELATED"/>
    <property type="match status" value="1"/>
</dbReference>